<protein>
    <submittedName>
        <fullName evidence="2">Uncharacterized protein</fullName>
    </submittedName>
</protein>
<feature type="compositionally biased region" description="Low complexity" evidence="1">
    <location>
        <begin position="37"/>
        <end position="48"/>
    </location>
</feature>
<evidence type="ECO:0000313" key="2">
    <source>
        <dbReference type="EMBL" id="KAG6973256.1"/>
    </source>
</evidence>
<accession>A0A8J5IU44</accession>
<sequence>MEWETISRRSGGVLRLKTRSASFWGMTPIQPALNRASSDSTLQQQQQRSSKRLSKPSERDAEYSLGQTSGIGERNNFGVDAAPFLKKPDLAAGEDLGGRRQVTLLSRKMSKKFKACWPSSLLWKLALGPHTCFGANAQ</sequence>
<proteinExistence type="predicted"/>
<comment type="caution">
    <text evidence="2">The sequence shown here is derived from an EMBL/GenBank/DDBJ whole genome shotgun (WGS) entry which is preliminary data.</text>
</comment>
<dbReference type="EMBL" id="JAENGY010000116">
    <property type="protein sequence ID" value="KAG6973256.1"/>
    <property type="molecule type" value="Genomic_DNA"/>
</dbReference>
<dbReference type="Proteomes" id="UP000709295">
    <property type="component" value="Unassembled WGS sequence"/>
</dbReference>
<gene>
    <name evidence="2" type="ORF">JG688_00003610</name>
</gene>
<feature type="region of interest" description="Disordered" evidence="1">
    <location>
        <begin position="34"/>
        <end position="75"/>
    </location>
</feature>
<evidence type="ECO:0000256" key="1">
    <source>
        <dbReference type="SAM" id="MobiDB-lite"/>
    </source>
</evidence>
<name>A0A8J5IU44_9STRA</name>
<dbReference type="AlphaFoldDB" id="A0A8J5IU44"/>
<organism evidence="2 3">
    <name type="scientific">Phytophthora aleatoria</name>
    <dbReference type="NCBI Taxonomy" id="2496075"/>
    <lineage>
        <taxon>Eukaryota</taxon>
        <taxon>Sar</taxon>
        <taxon>Stramenopiles</taxon>
        <taxon>Oomycota</taxon>
        <taxon>Peronosporomycetes</taxon>
        <taxon>Peronosporales</taxon>
        <taxon>Peronosporaceae</taxon>
        <taxon>Phytophthora</taxon>
    </lineage>
</organism>
<reference evidence="2" key="1">
    <citation type="submission" date="2021-01" db="EMBL/GenBank/DDBJ databases">
        <title>Phytophthora aleatoria, a newly-described species from Pinus radiata is distinct from Phytophthora cactorum isolates based on comparative genomics.</title>
        <authorList>
            <person name="Mcdougal R."/>
            <person name="Panda P."/>
            <person name="Williams N."/>
            <person name="Studholme D.J."/>
        </authorList>
    </citation>
    <scope>NUCLEOTIDE SEQUENCE</scope>
    <source>
        <strain evidence="2">NZFS 4037</strain>
    </source>
</reference>
<keyword evidence="3" id="KW-1185">Reference proteome</keyword>
<evidence type="ECO:0000313" key="3">
    <source>
        <dbReference type="Proteomes" id="UP000709295"/>
    </source>
</evidence>